<gene>
    <name evidence="7" type="ORF">PIB30_047971</name>
</gene>
<dbReference type="InterPro" id="IPR044814">
    <property type="entry name" value="Terpene_cyclase_plant_C1"/>
</dbReference>
<dbReference type="CDD" id="cd00684">
    <property type="entry name" value="Terpene_cyclase_plant_C1"/>
    <property type="match status" value="1"/>
</dbReference>
<dbReference type="Gene3D" id="1.50.10.160">
    <property type="match status" value="1"/>
</dbReference>
<proteinExistence type="predicted"/>
<dbReference type="PANTHER" id="PTHR31739:SF3">
    <property type="entry name" value="ENT-KAUR-16-ENE SYNTHASE, CHLOROPLASTIC"/>
    <property type="match status" value="1"/>
</dbReference>
<dbReference type="InterPro" id="IPR005630">
    <property type="entry name" value="Terpene_synthase_metal-bd"/>
</dbReference>
<keyword evidence="4" id="KW-0456">Lyase</keyword>
<evidence type="ECO:0008006" key="9">
    <source>
        <dbReference type="Google" id="ProtNLM"/>
    </source>
</evidence>
<evidence type="ECO:0000259" key="5">
    <source>
        <dbReference type="Pfam" id="PF01397"/>
    </source>
</evidence>
<dbReference type="InterPro" id="IPR008949">
    <property type="entry name" value="Isoprenoid_synthase_dom_sf"/>
</dbReference>
<keyword evidence="3" id="KW-0460">Magnesium</keyword>
<dbReference type="Pfam" id="PF03936">
    <property type="entry name" value="Terpene_synth_C"/>
    <property type="match status" value="1"/>
</dbReference>
<feature type="domain" description="Terpene synthase metal-binding" evidence="6">
    <location>
        <begin position="488"/>
        <end position="724"/>
    </location>
</feature>
<organism evidence="7 8">
    <name type="scientific">Stylosanthes scabra</name>
    <dbReference type="NCBI Taxonomy" id="79078"/>
    <lineage>
        <taxon>Eukaryota</taxon>
        <taxon>Viridiplantae</taxon>
        <taxon>Streptophyta</taxon>
        <taxon>Embryophyta</taxon>
        <taxon>Tracheophyta</taxon>
        <taxon>Spermatophyta</taxon>
        <taxon>Magnoliopsida</taxon>
        <taxon>eudicotyledons</taxon>
        <taxon>Gunneridae</taxon>
        <taxon>Pentapetalae</taxon>
        <taxon>rosids</taxon>
        <taxon>fabids</taxon>
        <taxon>Fabales</taxon>
        <taxon>Fabaceae</taxon>
        <taxon>Papilionoideae</taxon>
        <taxon>50 kb inversion clade</taxon>
        <taxon>dalbergioids sensu lato</taxon>
        <taxon>Dalbergieae</taxon>
        <taxon>Pterocarpus clade</taxon>
        <taxon>Stylosanthes</taxon>
    </lineage>
</organism>
<dbReference type="SUPFAM" id="SSF48576">
    <property type="entry name" value="Terpenoid synthases"/>
    <property type="match status" value="1"/>
</dbReference>
<name>A0ABU6RHM3_9FABA</name>
<evidence type="ECO:0000256" key="1">
    <source>
        <dbReference type="ARBA" id="ARBA00001946"/>
    </source>
</evidence>
<dbReference type="SFLD" id="SFLDG01014">
    <property type="entry name" value="Terpene_Cyclase_Like_1_N-term"/>
    <property type="match status" value="1"/>
</dbReference>
<sequence>MSLSTSITPLTCSCSTSDTLMTASHVKKKKNSTALCLEECKERIKKMLNNVELSISSYDTAWVAMVPSSTSPDAPFFPQCLNWLLDNQHFDGSWGLPSRDLSFTNEALLSTLACVLALKKWGVGEDQINKGLQFIDSNIASIEDDKHQRPTGFDLLFPSLIEYAQNLGINFPISATSLEAIIRRRDIELTRGNESNSEGWGAYLAYVSEGMQKLQDWETVLKYQRKNGSLFNSPATTAAAFHQLKNTDCLNYLQSVLEKFGKAAVPTIYPLDIYVRLCMIDHLERLGVNRHFKDEIRSVLDETYRNWQQGVEDIFLDPTTCAMAFRLLRLNGYHVSSDPFYQYSEDNFSDSLKGYLKDASAILELYKASQVILHPDESILVRQNAWTIHLLNQKSTHYQLYADKCRSYAEQEVNDALTFPYYANVERILNIRSMKHYNVQETRILKSSYRSKNLANQEFLKLAAEDFNICQSIQKEELKELSRWVMESKLDKLEFARQKLAYCYFSAAAIYFAPELSDVRISLTKKSVLVTIVDDFYDVGSTEDEKLNLVQLMEDWDVDIDSACCSENVKIIFCTIRSAIQEIRERAVKWQGRNVEGSIIKTWLSLIRSMLMEANWSKTKTVPTLDEYMQNAYVSFGLGPIVLPALFLVGPKLSGEAAETQELHCLFETMSTCGRLLNDINTFERESAEGKLNAHSLRLIHGNGTITAEDAIKEMKIMIGDKTRELLRLVLKEEGSVVPRECKELFWKIIKTLHLFYMKDDGYTSLELHSTVNSVINEPLVLSELLRDAHQKE</sequence>
<dbReference type="InterPro" id="IPR008930">
    <property type="entry name" value="Terpenoid_cyclase/PrenylTrfase"/>
</dbReference>
<comment type="caution">
    <text evidence="7">The sequence shown here is derived from an EMBL/GenBank/DDBJ whole genome shotgun (WGS) entry which is preliminary data.</text>
</comment>
<reference evidence="7 8" key="1">
    <citation type="journal article" date="2023" name="Plants (Basel)">
        <title>Bridging the Gap: Combining Genomics and Transcriptomics Approaches to Understand Stylosanthes scabra, an Orphan Legume from the Brazilian Caatinga.</title>
        <authorList>
            <person name="Ferreira-Neto J.R.C."/>
            <person name="da Silva M.D."/>
            <person name="Binneck E."/>
            <person name="de Melo N.F."/>
            <person name="da Silva R.H."/>
            <person name="de Melo A.L.T.M."/>
            <person name="Pandolfi V."/>
            <person name="Bustamante F.O."/>
            <person name="Brasileiro-Vidal A.C."/>
            <person name="Benko-Iseppon A.M."/>
        </authorList>
    </citation>
    <scope>NUCLEOTIDE SEQUENCE [LARGE SCALE GENOMIC DNA]</scope>
    <source>
        <tissue evidence="7">Leaves</tissue>
    </source>
</reference>
<dbReference type="InterPro" id="IPR036965">
    <property type="entry name" value="Terpene_synth_N_sf"/>
</dbReference>
<dbReference type="Gene3D" id="1.50.10.130">
    <property type="entry name" value="Terpene synthase, N-terminal domain"/>
    <property type="match status" value="1"/>
</dbReference>
<dbReference type="InterPro" id="IPR050148">
    <property type="entry name" value="Terpene_synthase-like"/>
</dbReference>
<dbReference type="InterPro" id="IPR001906">
    <property type="entry name" value="Terpene_synth_N"/>
</dbReference>
<protein>
    <recommendedName>
        <fullName evidence="9">Ent-kaurene synthase</fullName>
    </recommendedName>
</protein>
<dbReference type="Gene3D" id="1.10.600.10">
    <property type="entry name" value="Farnesyl Diphosphate Synthase"/>
    <property type="match status" value="1"/>
</dbReference>
<dbReference type="Pfam" id="PF01397">
    <property type="entry name" value="Terpene_synth"/>
    <property type="match status" value="1"/>
</dbReference>
<evidence type="ECO:0000256" key="4">
    <source>
        <dbReference type="ARBA" id="ARBA00023239"/>
    </source>
</evidence>
<dbReference type="SUPFAM" id="SSF48239">
    <property type="entry name" value="Terpenoid cyclases/Protein prenyltransferases"/>
    <property type="match status" value="2"/>
</dbReference>
<dbReference type="Proteomes" id="UP001341840">
    <property type="component" value="Unassembled WGS sequence"/>
</dbReference>
<comment type="cofactor">
    <cofactor evidence="1">
        <name>Mg(2+)</name>
        <dbReference type="ChEBI" id="CHEBI:18420"/>
    </cofactor>
</comment>
<evidence type="ECO:0000256" key="2">
    <source>
        <dbReference type="ARBA" id="ARBA00022723"/>
    </source>
</evidence>
<evidence type="ECO:0000313" key="8">
    <source>
        <dbReference type="Proteomes" id="UP001341840"/>
    </source>
</evidence>
<keyword evidence="2" id="KW-0479">Metal-binding</keyword>
<dbReference type="EMBL" id="JASCZI010030519">
    <property type="protein sequence ID" value="MED6123316.1"/>
    <property type="molecule type" value="Genomic_DNA"/>
</dbReference>
<evidence type="ECO:0000259" key="6">
    <source>
        <dbReference type="Pfam" id="PF03936"/>
    </source>
</evidence>
<dbReference type="PANTHER" id="PTHR31739">
    <property type="entry name" value="ENT-COPALYL DIPHOSPHATE SYNTHASE, CHLOROPLASTIC"/>
    <property type="match status" value="1"/>
</dbReference>
<accession>A0ABU6RHM3</accession>
<evidence type="ECO:0000256" key="3">
    <source>
        <dbReference type="ARBA" id="ARBA00022842"/>
    </source>
</evidence>
<keyword evidence="8" id="KW-1185">Reference proteome</keyword>
<evidence type="ECO:0000313" key="7">
    <source>
        <dbReference type="EMBL" id="MED6123316.1"/>
    </source>
</evidence>
<feature type="domain" description="Terpene synthase N-terminal" evidence="5">
    <location>
        <begin position="216"/>
        <end position="417"/>
    </location>
</feature>